<sequence length="87" mass="9697">MALFDHVLATSSLAQWRILSAVVVAFTPERSPLGFGVDVKEKVKEHFKEYGNVYHCHNGVYCCCNNATCATSIAAHLRSLVRMVQKK</sequence>
<organism evidence="1 2">
    <name type="scientific">Stylosanthes scabra</name>
    <dbReference type="NCBI Taxonomy" id="79078"/>
    <lineage>
        <taxon>Eukaryota</taxon>
        <taxon>Viridiplantae</taxon>
        <taxon>Streptophyta</taxon>
        <taxon>Embryophyta</taxon>
        <taxon>Tracheophyta</taxon>
        <taxon>Spermatophyta</taxon>
        <taxon>Magnoliopsida</taxon>
        <taxon>eudicotyledons</taxon>
        <taxon>Gunneridae</taxon>
        <taxon>Pentapetalae</taxon>
        <taxon>rosids</taxon>
        <taxon>fabids</taxon>
        <taxon>Fabales</taxon>
        <taxon>Fabaceae</taxon>
        <taxon>Papilionoideae</taxon>
        <taxon>50 kb inversion clade</taxon>
        <taxon>dalbergioids sensu lato</taxon>
        <taxon>Dalbergieae</taxon>
        <taxon>Pterocarpus clade</taxon>
        <taxon>Stylosanthes</taxon>
    </lineage>
</organism>
<accession>A0ABU6RKJ5</accession>
<keyword evidence="2" id="KW-1185">Reference proteome</keyword>
<name>A0ABU6RKJ5_9FABA</name>
<proteinExistence type="predicted"/>
<dbReference type="EMBL" id="JASCZI010030715">
    <property type="protein sequence ID" value="MED6124475.1"/>
    <property type="molecule type" value="Genomic_DNA"/>
</dbReference>
<comment type="caution">
    <text evidence="1">The sequence shown here is derived from an EMBL/GenBank/DDBJ whole genome shotgun (WGS) entry which is preliminary data.</text>
</comment>
<evidence type="ECO:0000313" key="2">
    <source>
        <dbReference type="Proteomes" id="UP001341840"/>
    </source>
</evidence>
<gene>
    <name evidence="1" type="ORF">PIB30_059222</name>
</gene>
<protein>
    <submittedName>
        <fullName evidence="1">Uncharacterized protein</fullName>
    </submittedName>
</protein>
<dbReference type="Proteomes" id="UP001341840">
    <property type="component" value="Unassembled WGS sequence"/>
</dbReference>
<evidence type="ECO:0000313" key="1">
    <source>
        <dbReference type="EMBL" id="MED6124475.1"/>
    </source>
</evidence>
<reference evidence="1 2" key="1">
    <citation type="journal article" date="2023" name="Plants (Basel)">
        <title>Bridging the Gap: Combining Genomics and Transcriptomics Approaches to Understand Stylosanthes scabra, an Orphan Legume from the Brazilian Caatinga.</title>
        <authorList>
            <person name="Ferreira-Neto J.R.C."/>
            <person name="da Silva M.D."/>
            <person name="Binneck E."/>
            <person name="de Melo N.F."/>
            <person name="da Silva R.H."/>
            <person name="de Melo A.L.T.M."/>
            <person name="Pandolfi V."/>
            <person name="Bustamante F.O."/>
            <person name="Brasileiro-Vidal A.C."/>
            <person name="Benko-Iseppon A.M."/>
        </authorList>
    </citation>
    <scope>NUCLEOTIDE SEQUENCE [LARGE SCALE GENOMIC DNA]</scope>
    <source>
        <tissue evidence="1">Leaves</tissue>
    </source>
</reference>